<feature type="disulfide bond" evidence="13">
    <location>
        <begin position="2993"/>
        <end position="3002"/>
    </location>
</feature>
<keyword evidence="2 13" id="KW-0245">EGF-like domain</keyword>
<feature type="domain" description="EGF-like" evidence="17">
    <location>
        <begin position="3041"/>
        <end position="3077"/>
    </location>
</feature>
<dbReference type="InterPro" id="IPR020894">
    <property type="entry name" value="Cadherin_CS"/>
</dbReference>
<evidence type="ECO:0000256" key="1">
    <source>
        <dbReference type="ARBA" id="ARBA00004251"/>
    </source>
</evidence>
<dbReference type="GO" id="GO:0048589">
    <property type="term" value="P:developmental growth"/>
    <property type="evidence" value="ECO:0007669"/>
    <property type="project" value="UniProtKB-ARBA"/>
</dbReference>
<dbReference type="InterPro" id="IPR001791">
    <property type="entry name" value="Laminin_G"/>
</dbReference>
<evidence type="ECO:0000256" key="11">
    <source>
        <dbReference type="ARBA" id="ARBA00023180"/>
    </source>
</evidence>
<keyword evidence="8 15" id="KW-1133">Transmembrane helix</keyword>
<evidence type="ECO:0000256" key="7">
    <source>
        <dbReference type="ARBA" id="ARBA00022889"/>
    </source>
</evidence>
<dbReference type="InterPro" id="IPR013320">
    <property type="entry name" value="ConA-like_dom_sf"/>
</dbReference>
<keyword evidence="4" id="KW-0732">Signal</keyword>
<evidence type="ECO:0000313" key="19">
    <source>
        <dbReference type="EMBL" id="CAD7424977.1"/>
    </source>
</evidence>
<evidence type="ECO:0000256" key="6">
    <source>
        <dbReference type="ARBA" id="ARBA00022837"/>
    </source>
</evidence>
<feature type="transmembrane region" description="Helical" evidence="15">
    <location>
        <begin position="3097"/>
        <end position="3117"/>
    </location>
</feature>
<feature type="domain" description="Cadherin" evidence="18">
    <location>
        <begin position="902"/>
        <end position="985"/>
    </location>
</feature>
<feature type="region of interest" description="Disordered" evidence="14">
    <location>
        <begin position="3360"/>
        <end position="3462"/>
    </location>
</feature>
<dbReference type="PROSITE" id="PS00022">
    <property type="entry name" value="EGF_1"/>
    <property type="match status" value="4"/>
</dbReference>
<feature type="disulfide bond" evidence="13">
    <location>
        <begin position="2707"/>
        <end position="2716"/>
    </location>
</feature>
<dbReference type="FunFam" id="2.60.40.60:FF:000084">
    <property type="entry name" value="FAT atypical cadherin 3"/>
    <property type="match status" value="1"/>
</dbReference>
<evidence type="ECO:0000256" key="12">
    <source>
        <dbReference type="PROSITE-ProRule" id="PRU00043"/>
    </source>
</evidence>
<dbReference type="GO" id="GO:0050839">
    <property type="term" value="F:cell adhesion molecule binding"/>
    <property type="evidence" value="ECO:0007669"/>
    <property type="project" value="UniProtKB-ARBA"/>
</dbReference>
<dbReference type="PROSITE" id="PS50026">
    <property type="entry name" value="EGF_3"/>
    <property type="match status" value="5"/>
</dbReference>
<dbReference type="FunFam" id="2.60.40.60:FF:000061">
    <property type="entry name" value="FAT atypical cadherin 3"/>
    <property type="match status" value="1"/>
</dbReference>
<evidence type="ECO:0000256" key="10">
    <source>
        <dbReference type="ARBA" id="ARBA00023157"/>
    </source>
</evidence>
<feature type="domain" description="Cadherin" evidence="18">
    <location>
        <begin position="797"/>
        <end position="901"/>
    </location>
</feature>
<dbReference type="Gene3D" id="2.60.120.200">
    <property type="match status" value="1"/>
</dbReference>
<feature type="domain" description="Cadherin" evidence="18">
    <location>
        <begin position="2196"/>
        <end position="2300"/>
    </location>
</feature>
<dbReference type="FunFam" id="2.60.40.60:FF:000058">
    <property type="entry name" value="FAT atypical cadherin 3"/>
    <property type="match status" value="1"/>
</dbReference>
<dbReference type="Pfam" id="PF00028">
    <property type="entry name" value="Cadherin"/>
    <property type="match status" value="21"/>
</dbReference>
<keyword evidence="9 15" id="KW-0472">Membrane</keyword>
<dbReference type="SUPFAM" id="SSF49313">
    <property type="entry name" value="Cadherin-like"/>
    <property type="match status" value="24"/>
</dbReference>
<dbReference type="FunFam" id="2.60.40.60:FF:000065">
    <property type="entry name" value="FAT atypical cadherin 1"/>
    <property type="match status" value="1"/>
</dbReference>
<dbReference type="SMART" id="SM00282">
    <property type="entry name" value="LamG"/>
    <property type="match status" value="1"/>
</dbReference>
<dbReference type="CDD" id="cd00110">
    <property type="entry name" value="LamG"/>
    <property type="match status" value="1"/>
</dbReference>
<feature type="domain" description="EGF-like" evidence="17">
    <location>
        <begin position="2679"/>
        <end position="2717"/>
    </location>
</feature>
<dbReference type="Gene3D" id="2.10.25.10">
    <property type="entry name" value="Laminin"/>
    <property type="match status" value="5"/>
</dbReference>
<feature type="domain" description="Cadherin" evidence="18">
    <location>
        <begin position="1297"/>
        <end position="1399"/>
    </location>
</feature>
<feature type="compositionally biased region" description="Low complexity" evidence="14">
    <location>
        <begin position="3174"/>
        <end position="3190"/>
    </location>
</feature>
<feature type="domain" description="Cadherin" evidence="18">
    <location>
        <begin position="36"/>
        <end position="68"/>
    </location>
</feature>
<comment type="subcellular location">
    <subcellularLocation>
        <location evidence="1">Cell membrane</location>
        <topology evidence="1">Single-pass type I membrane protein</topology>
    </subcellularLocation>
</comment>
<dbReference type="InterPro" id="IPR002126">
    <property type="entry name" value="Cadherin-like_dom"/>
</dbReference>
<feature type="domain" description="Cadherin" evidence="18">
    <location>
        <begin position="1400"/>
        <end position="1507"/>
    </location>
</feature>
<dbReference type="GO" id="GO:0048565">
    <property type="term" value="P:digestive tract development"/>
    <property type="evidence" value="ECO:0007669"/>
    <property type="project" value="UniProtKB-ARBA"/>
</dbReference>
<dbReference type="FunFam" id="2.60.40.60:FF:000026">
    <property type="entry name" value="FAT atypical cadherin 1"/>
    <property type="match status" value="2"/>
</dbReference>
<dbReference type="SMART" id="SM00112">
    <property type="entry name" value="CA"/>
    <property type="match status" value="24"/>
</dbReference>
<feature type="domain" description="Cadherin" evidence="18">
    <location>
        <begin position="175"/>
        <end position="273"/>
    </location>
</feature>
<dbReference type="InterPro" id="IPR000152">
    <property type="entry name" value="EGF-type_Asp/Asn_hydroxyl_site"/>
</dbReference>
<evidence type="ECO:0000259" key="16">
    <source>
        <dbReference type="PROSITE" id="PS50025"/>
    </source>
</evidence>
<evidence type="ECO:0000256" key="15">
    <source>
        <dbReference type="SAM" id="Phobius"/>
    </source>
</evidence>
<dbReference type="GO" id="GO:0007424">
    <property type="term" value="P:open tracheal system development"/>
    <property type="evidence" value="ECO:0007669"/>
    <property type="project" value="UniProtKB-ARBA"/>
</dbReference>
<dbReference type="FunFam" id="2.60.40.60:FF:000051">
    <property type="entry name" value="FAT atypical cadherin 1"/>
    <property type="match status" value="1"/>
</dbReference>
<dbReference type="PANTHER" id="PTHR24028:SF328">
    <property type="entry name" value="CADHERIN-3"/>
    <property type="match status" value="1"/>
</dbReference>
<dbReference type="FunFam" id="2.60.40.60:FF:000032">
    <property type="entry name" value="FAT atypical cadherin 1"/>
    <property type="match status" value="1"/>
</dbReference>
<feature type="domain" description="Cadherin" evidence="18">
    <location>
        <begin position="2420"/>
        <end position="2523"/>
    </location>
</feature>
<dbReference type="SMART" id="SM00179">
    <property type="entry name" value="EGF_CA"/>
    <property type="match status" value="4"/>
</dbReference>
<feature type="domain" description="Cadherin" evidence="18">
    <location>
        <begin position="1610"/>
        <end position="1695"/>
    </location>
</feature>
<feature type="domain" description="Cadherin" evidence="18">
    <location>
        <begin position="712"/>
        <end position="796"/>
    </location>
</feature>
<protein>
    <submittedName>
        <fullName evidence="19">Uncharacterized protein</fullName>
    </submittedName>
</protein>
<feature type="domain" description="Cadherin" evidence="18">
    <location>
        <begin position="1797"/>
        <end position="1900"/>
    </location>
</feature>
<accession>A0A7R9E2K0</accession>
<dbReference type="FunFam" id="2.60.40.60:FF:000059">
    <property type="entry name" value="FAT atypical cadherin 3"/>
    <property type="match status" value="1"/>
</dbReference>
<dbReference type="SUPFAM" id="SSF57196">
    <property type="entry name" value="EGF/Laminin"/>
    <property type="match status" value="5"/>
</dbReference>
<evidence type="ECO:0000256" key="3">
    <source>
        <dbReference type="ARBA" id="ARBA00022692"/>
    </source>
</evidence>
<dbReference type="GO" id="GO:0007163">
    <property type="term" value="P:establishment or maintenance of cell polarity"/>
    <property type="evidence" value="ECO:0007669"/>
    <property type="project" value="UniProtKB-ARBA"/>
</dbReference>
<feature type="domain" description="Cadherin" evidence="18">
    <location>
        <begin position="2301"/>
        <end position="2405"/>
    </location>
</feature>
<feature type="disulfide bond" evidence="13">
    <location>
        <begin position="2953"/>
        <end position="2962"/>
    </location>
</feature>
<dbReference type="GO" id="GO:0001736">
    <property type="term" value="P:establishment of planar polarity"/>
    <property type="evidence" value="ECO:0007669"/>
    <property type="project" value="UniProtKB-ARBA"/>
</dbReference>
<evidence type="ECO:0000259" key="17">
    <source>
        <dbReference type="PROSITE" id="PS50026"/>
    </source>
</evidence>
<dbReference type="GO" id="GO:0007431">
    <property type="term" value="P:salivary gland development"/>
    <property type="evidence" value="ECO:0007669"/>
    <property type="project" value="UniProtKB-ARBA"/>
</dbReference>
<feature type="domain" description="EGF-like" evidence="17">
    <location>
        <begin position="3004"/>
        <end position="3039"/>
    </location>
</feature>
<evidence type="ECO:0000256" key="2">
    <source>
        <dbReference type="ARBA" id="ARBA00022536"/>
    </source>
</evidence>
<organism evidence="19">
    <name type="scientific">Timema monikensis</name>
    <dbReference type="NCBI Taxonomy" id="170555"/>
    <lineage>
        <taxon>Eukaryota</taxon>
        <taxon>Metazoa</taxon>
        <taxon>Ecdysozoa</taxon>
        <taxon>Arthropoda</taxon>
        <taxon>Hexapoda</taxon>
        <taxon>Insecta</taxon>
        <taxon>Pterygota</taxon>
        <taxon>Neoptera</taxon>
        <taxon>Polyneoptera</taxon>
        <taxon>Phasmatodea</taxon>
        <taxon>Timematodea</taxon>
        <taxon>Timematoidea</taxon>
        <taxon>Timematidae</taxon>
        <taxon>Timema</taxon>
    </lineage>
</organism>
<feature type="region of interest" description="Disordered" evidence="14">
    <location>
        <begin position="3174"/>
        <end position="3228"/>
    </location>
</feature>
<feature type="disulfide bond" evidence="13">
    <location>
        <begin position="2974"/>
        <end position="2991"/>
    </location>
</feature>
<dbReference type="GO" id="GO:0035239">
    <property type="term" value="P:tube morphogenesis"/>
    <property type="evidence" value="ECO:0007669"/>
    <property type="project" value="UniProtKB-ARBA"/>
</dbReference>
<gene>
    <name evidence="19" type="ORF">TMSB3V08_LOCUS1902</name>
</gene>
<feature type="region of interest" description="Disordered" evidence="14">
    <location>
        <begin position="3307"/>
        <end position="3336"/>
    </location>
</feature>
<dbReference type="InterPro" id="IPR000742">
    <property type="entry name" value="EGF"/>
</dbReference>
<dbReference type="FunFam" id="2.60.40.60:FF:000100">
    <property type="entry name" value="protocadherin Fat 2"/>
    <property type="match status" value="1"/>
</dbReference>
<feature type="domain" description="Cadherin" evidence="18">
    <location>
        <begin position="69"/>
        <end position="174"/>
    </location>
</feature>
<feature type="domain" description="EGF-like" evidence="17">
    <location>
        <begin position="2926"/>
        <end position="2963"/>
    </location>
</feature>
<dbReference type="GO" id="GO:0008104">
    <property type="term" value="P:intracellular protein localization"/>
    <property type="evidence" value="ECO:0007669"/>
    <property type="project" value="UniProtKB-ARBA"/>
</dbReference>
<keyword evidence="5" id="KW-0677">Repeat</keyword>
<dbReference type="FunFam" id="2.60.40.60:FF:000021">
    <property type="entry name" value="FAT atypical cadherin 1"/>
    <property type="match status" value="1"/>
</dbReference>
<dbReference type="PROSITE" id="PS01187">
    <property type="entry name" value="EGF_CA"/>
    <property type="match status" value="1"/>
</dbReference>
<dbReference type="FunFam" id="2.60.40.60:FF:000024">
    <property type="entry name" value="FAT atypical cadherin 3"/>
    <property type="match status" value="1"/>
</dbReference>
<evidence type="ECO:0000256" key="5">
    <source>
        <dbReference type="ARBA" id="ARBA00022737"/>
    </source>
</evidence>
<dbReference type="Gene3D" id="2.60.40.60">
    <property type="entry name" value="Cadherins"/>
    <property type="match status" value="25"/>
</dbReference>
<reference evidence="19" key="1">
    <citation type="submission" date="2020-11" db="EMBL/GenBank/DDBJ databases">
        <authorList>
            <person name="Tran Van P."/>
        </authorList>
    </citation>
    <scope>NUCLEOTIDE SEQUENCE</scope>
</reference>
<evidence type="ECO:0000256" key="9">
    <source>
        <dbReference type="ARBA" id="ARBA00023136"/>
    </source>
</evidence>
<keyword evidence="3 15" id="KW-0812">Transmembrane</keyword>
<comment type="caution">
    <text evidence="13">Lacks conserved residue(s) required for the propagation of feature annotation.</text>
</comment>
<feature type="domain" description="Laminin G" evidence="16">
    <location>
        <begin position="2734"/>
        <end position="2918"/>
    </location>
</feature>
<dbReference type="SUPFAM" id="SSF49899">
    <property type="entry name" value="Concanavalin A-like lectins/glucanases"/>
    <property type="match status" value="1"/>
</dbReference>
<dbReference type="GO" id="GO:0005509">
    <property type="term" value="F:calcium ion binding"/>
    <property type="evidence" value="ECO:0007669"/>
    <property type="project" value="UniProtKB-UniRule"/>
</dbReference>
<dbReference type="CDD" id="cd00054">
    <property type="entry name" value="EGF_CA"/>
    <property type="match status" value="5"/>
</dbReference>
<dbReference type="PROSITE" id="PS50268">
    <property type="entry name" value="CADHERIN_2"/>
    <property type="match status" value="24"/>
</dbReference>
<feature type="domain" description="EGF-like" evidence="17">
    <location>
        <begin position="2965"/>
        <end position="3003"/>
    </location>
</feature>
<feature type="domain" description="Cadherin" evidence="18">
    <location>
        <begin position="1696"/>
        <end position="1801"/>
    </location>
</feature>
<feature type="compositionally biased region" description="Basic and acidic residues" evidence="14">
    <location>
        <begin position="3381"/>
        <end position="3390"/>
    </location>
</feature>
<feature type="disulfide bond" evidence="13">
    <location>
        <begin position="2688"/>
        <end position="2705"/>
    </location>
</feature>
<dbReference type="PRINTS" id="PR00205">
    <property type="entry name" value="CADHERIN"/>
</dbReference>
<dbReference type="EMBL" id="OB792863">
    <property type="protein sequence ID" value="CAD7424977.1"/>
    <property type="molecule type" value="Genomic_DNA"/>
</dbReference>
<dbReference type="InterPro" id="IPR015919">
    <property type="entry name" value="Cadherin-like_sf"/>
</dbReference>
<dbReference type="GO" id="GO:0005886">
    <property type="term" value="C:plasma membrane"/>
    <property type="evidence" value="ECO:0007669"/>
    <property type="project" value="UniProtKB-SubCell"/>
</dbReference>
<feature type="domain" description="Cadherin" evidence="18">
    <location>
        <begin position="1508"/>
        <end position="1607"/>
    </location>
</feature>
<proteinExistence type="predicted"/>
<feature type="compositionally biased region" description="Polar residues" evidence="14">
    <location>
        <begin position="3360"/>
        <end position="3380"/>
    </location>
</feature>
<feature type="domain" description="Cadherin" evidence="18">
    <location>
        <begin position="274"/>
        <end position="379"/>
    </location>
</feature>
<keyword evidence="11" id="KW-0325">Glycoprotein</keyword>
<feature type="domain" description="Cadherin" evidence="18">
    <location>
        <begin position="485"/>
        <end position="582"/>
    </location>
</feature>
<name>A0A7R9E2K0_9NEOP</name>
<dbReference type="PANTHER" id="PTHR24028">
    <property type="entry name" value="CADHERIN-87A"/>
    <property type="match status" value="1"/>
</dbReference>
<dbReference type="GO" id="GO:0098858">
    <property type="term" value="C:actin-based cell projection"/>
    <property type="evidence" value="ECO:0007669"/>
    <property type="project" value="UniProtKB-ARBA"/>
</dbReference>
<feature type="compositionally biased region" description="Polar residues" evidence="14">
    <location>
        <begin position="3313"/>
        <end position="3328"/>
    </location>
</feature>
<dbReference type="GO" id="GO:0007156">
    <property type="term" value="P:homophilic cell adhesion via plasma membrane adhesion molecules"/>
    <property type="evidence" value="ECO:0007669"/>
    <property type="project" value="InterPro"/>
</dbReference>
<feature type="domain" description="Cadherin" evidence="18">
    <location>
        <begin position="2016"/>
        <end position="2094"/>
    </location>
</feature>
<dbReference type="CDD" id="cd11304">
    <property type="entry name" value="Cadherin_repeat"/>
    <property type="match status" value="23"/>
</dbReference>
<feature type="disulfide bond" evidence="13">
    <location>
        <begin position="3067"/>
        <end position="3076"/>
    </location>
</feature>
<feature type="domain" description="Cadherin" evidence="18">
    <location>
        <begin position="1088"/>
        <end position="1194"/>
    </location>
</feature>
<dbReference type="FunFam" id="2.60.40.60:FF:000186">
    <property type="entry name" value="FAT atypical cadherin 2"/>
    <property type="match status" value="1"/>
</dbReference>
<dbReference type="InterPro" id="IPR050174">
    <property type="entry name" value="Protocadherin/Cadherin-CA"/>
</dbReference>
<dbReference type="Pfam" id="PF02210">
    <property type="entry name" value="Laminin_G_2"/>
    <property type="match status" value="1"/>
</dbReference>
<feature type="domain" description="Cadherin" evidence="18">
    <location>
        <begin position="986"/>
        <end position="1087"/>
    </location>
</feature>
<feature type="compositionally biased region" description="Polar residues" evidence="14">
    <location>
        <begin position="3191"/>
        <end position="3215"/>
    </location>
</feature>
<dbReference type="FunFam" id="2.60.40.60:FF:000013">
    <property type="entry name" value="Cadherin EGF LAG seven-pass G-type receptor"/>
    <property type="match status" value="3"/>
</dbReference>
<dbReference type="GO" id="GO:0007010">
    <property type="term" value="P:cytoskeleton organization"/>
    <property type="evidence" value="ECO:0007669"/>
    <property type="project" value="UniProtKB-ARBA"/>
</dbReference>
<feature type="domain" description="Cadherin" evidence="18">
    <location>
        <begin position="380"/>
        <end position="484"/>
    </location>
</feature>
<evidence type="ECO:0000256" key="4">
    <source>
        <dbReference type="ARBA" id="ARBA00022729"/>
    </source>
</evidence>
<dbReference type="InterPro" id="IPR001881">
    <property type="entry name" value="EGF-like_Ca-bd_dom"/>
</dbReference>
<feature type="domain" description="Cadherin" evidence="18">
    <location>
        <begin position="1195"/>
        <end position="1296"/>
    </location>
</feature>
<keyword evidence="6 12" id="KW-0106">Calcium</keyword>
<evidence type="ECO:0000259" key="18">
    <source>
        <dbReference type="PROSITE" id="PS50268"/>
    </source>
</evidence>
<dbReference type="PROSITE" id="PS50025">
    <property type="entry name" value="LAM_G_DOMAIN"/>
    <property type="match status" value="1"/>
</dbReference>
<dbReference type="GO" id="GO:0007297">
    <property type="term" value="P:follicle cell of egg chamber migration"/>
    <property type="evidence" value="ECO:0007669"/>
    <property type="project" value="UniProtKB-ARBA"/>
</dbReference>
<dbReference type="FunFam" id="2.60.40.60:FF:000041">
    <property type="entry name" value="FAT atypical cadherin 1"/>
    <property type="match status" value="1"/>
</dbReference>
<evidence type="ECO:0000256" key="14">
    <source>
        <dbReference type="SAM" id="MobiDB-lite"/>
    </source>
</evidence>
<dbReference type="PROSITE" id="PS00010">
    <property type="entry name" value="ASX_HYDROXYL"/>
    <property type="match status" value="1"/>
</dbReference>
<feature type="compositionally biased region" description="Polar residues" evidence="14">
    <location>
        <begin position="3391"/>
        <end position="3437"/>
    </location>
</feature>
<evidence type="ECO:0000256" key="8">
    <source>
        <dbReference type="ARBA" id="ARBA00022989"/>
    </source>
</evidence>
<dbReference type="FunFam" id="2.60.40.60:FF:000092">
    <property type="entry name" value="Protocadherin 8"/>
    <property type="match status" value="1"/>
</dbReference>
<dbReference type="PROSITE" id="PS00232">
    <property type="entry name" value="CADHERIN_1"/>
    <property type="match status" value="12"/>
</dbReference>
<keyword evidence="10 13" id="KW-1015">Disulfide bond</keyword>
<feature type="domain" description="Cadherin" evidence="18">
    <location>
        <begin position="2095"/>
        <end position="2195"/>
    </location>
</feature>
<evidence type="ECO:0000256" key="13">
    <source>
        <dbReference type="PROSITE-ProRule" id="PRU00076"/>
    </source>
</evidence>
<sequence length="3462" mass="383669">MCTSGQDSSLYLPITSSPGLRLEGHPTYYKELSPCFQVTVCDNGKPALTSTTTVVVTVEDVNDHAPRFEQSFYKVNIPESANHDTPLFQVLANDDDIGPNGDLQYSILSGRGMGKFKIHQKTGLVYAQRSFQAGQEYDLRIQAEDNGAQKKNQATRVSIQVLRVPKHSAHPPTFKAPNQVVEVTESDSVGFLVALIQAGDEDEDRLWYNIVDGDDQDEFFIGRDKGDLLLAKQLDWERKNNYNLTISVTDGSHITHTQLFVNVIDMNDHRPEFSDRFYHADVSEDLEEGTTILRLLATDKDEGDRLYYSWHAARESISLDLFKLDSVSGAIYLQEKLDRETIEEHVLTVMVKDQGTPSKRNYARVTITVHDHNDHSPEFTSPIIQGKVYETSSVGAVVVQVCAIDRDRGENARITYSIISGNVGNAFKVDPSLGGVSVSKDLDMSVVSEYMLIVRATDAGSPFLSSTIPVHILVTMADNAPPRFSKQVYAVEVYENQPIGAYVSLLETRSSSSLFYEIMEGDSNEMFLINPSTGVITTQQQLDYESCQWYNLTIEASNMAGAKSRCWVSVHVLDRNDNAPRFLQVSYSGSVPESAAIGSLVLTNNSSPLALKARDDDSGFNSLLSYDIVESLPRRFFKIDPITGVIRTTLGLDYETTPEFHFSVKVFDSGHPQLSSDTVARVRILVMDVNDNPPRFVTPHYNATLFLPTYGGVTVLLVNALDPDTLTNTRLRYDIIDGNKGDVFAVDETTGKITVSNPKNVKHYHALHLRVSDGKFSGVARVYIKVERSGSSYLRFHKELYEGTVLENSTKISNILVVDVLGGGLNEHVLFSILSPTDMFEIGSTSGAIRSSGKKFDREEKEHFEIVVKAETNGYLDGMRHVAHAIVNITVLDMNDNCPMFVHAIDLDKGENGEVRYELTKGHGELFKVCRKTGEIQLKQNLEGLNRGLDAPYELTITAYDGGIIPCTSKASVKLKIVDELTPSFNKQLYTVSVVENIELYSPLEIDIRAESPFGHTLVYTIVAGDDLEEFSIDFTLGVIYVVDQLDRERQDHYDLTLRATDTLTKASSDVTVTVFVQDVNDCPPEFGENVFNVSILEDALLETLVLRVQATDRDVGINQLVRYEIHKDSSNSSEYFHIDPEDGSIYLKRYLDHELSESHHFTVFAADEGLSSLFSTAHVWVKVLDTNDNPPEFEQSSYVCFLSEDATRGQFVTMVTASDPDYVDLDNLVYAIMDGNRLQIFSIDPATGVITLRNLENFVDPREHTLNVSVTDGVYTSFARVKIELLPANKHNPSFPQIQVEAKVMENLPHGTLVTKVTATDEDFGINGEITYSITSDRMRETFRIDKKTGEIFTMKKINRENDKLYEIPVASLDGGGRRGFTMVRVKVLDENDNAPRFLLREYKATIPSNLATNFTLIKVKAVDDDENISAEVEYSIYETQYSEAKDIFGINRHTGSIHLLKSATRCVNQVFQFFIRAQDYGTPRLHSYVPIEINVMDPQEVVPIFERRDRNFLISENSSPGTLITRLKTVTNTSVRYLLVSGSEQTPQFAVDSSGRLTLLRSLDRELQDFHLIAVLAETDSSPPLTALTQVTLKVLDENDNAPEFESIFARDMDEGVNGEVRYSFSPEMGGLSDMFAVDAYTGWITTLTQLDKEKQSEFVFQVVATDSGHQRHFARTSVYITLQDYNDNPPVFTNRHYVAAVNEDALPGTMVIQIKTTDADMDLRSSIEFYITRGDPRSQFKIGHDSKVYVAKPLDREKESIYVLDVTATDGKFITTTAVTIEILDVNDNPPLCLKPRYHQVLSEGVNPGSYVLTILASDGDEETNTNLHFYLTGEGSDHFTIDKTEGHLKTARSLDREEQSKYQLVAHVEDRDKSVWECSSQVEIIVSDLNDNAPQFTMDTYSATLAEDGMVGTMVAKIHATDKDTGRMVAKMTRTKTQFSLNLFGKNGGQDDKNKGRMVAKITRTKVQFSLNLFRKNGGQDDKNKGIMVAKMTRTKVQFSLTLFRKNGGQDDKNKGVNRRIKYSLAYSAGGQFNITADSGIVTLVKPLDRDTRAMYNLSVQALDRGVPQLSELTDLTVTVLGYNDKPPEFTSKYYNATVPENVSVGSEVTRVLAKGGSAGVIYSIIGGNVQDNFKIHPKTGVISTESQLDYERAKVYYLIIQAVDGGLPLLSNHASVKITVTDSNDNPPVFNQTSYTVYIGEDAPIGAKVLQVFAHDVDQESNGRVLYSLKHRWQNKKFSIDKKTGHITVTGSLDRESVSSYIMEVQARDGGIPVLSNSVVVKIELSDANDNPPKFSKPNYTVVFQEDKPVGFTVLKFVVSDDDISPNTEPYTFDIRSGNDHGSFLLEHDGTLKTAVKLNSVKKDRYFLHVRVYDNGTPSLFSDTVVDIKVVEESQYPPIITPIEIIVNSFMDRFPGGLLGKIHASDQDQYDILTYKLVSTAAGGTSQNNANDLFDLDRNDGTLLALPRLDVGEYWINVSVTDGKFTTHSIVKVSVLLVTEDILRNSITVRFEDVDPLVFMINHSKGFVRVVRNTLRVRVKDVIIISLEVSGNEQHMTLDPTRSGGNVHVLFAVKKQQTKLDSTSYYSSDTVYRAIMDHLEELQSATGLVAGEIVYDKCITNYCVYGECRNYTALDISDVRPIANELISFVSPRYSRKAKCQCKEGYAGDLCEVVVDACAGDPCPSKKTCLPDVTVGGYTCACPEGLVGSACETDVTSCLDRMCYIPRNPVSFSGKSYTQYSINKTVLRKTMEERLLFSFRMRTVHLTGNLMYAAGRMDYNILEIVNGVLQYRFELGSGEGVARVIDVPVSDGSWHMVLLEREGNSARVTVDGRHVAHGSAPGVSDMLNLQSDCLYLGSEVRPHPTILGFEDVQQGFTGCMDDVRISGVSVPLHMSGMGSIAVLKRFANVEFGCDTSTVLTAPGMCGSQPCLNGGTCKDLGGDSFRCECHMRFTGPTCSLDTDPCASSPCLHGGLCRQGPTLGSYACDCSPDLSGKRCEFGRYCNSDPCRNGGTCEEGDSGPACRCAGYAGELCETDVDECETGGCFNGATCVNEPGSFQCICPPNATGLHCGESLYSTQISSSIYNVTWEEVVGILVSVTIICLVVTLFVIYRRFHVNTSRHKRNQATNEVIKGVVLNSFSIRPHDSDFKRGTKHTNMEVTQALPHYLPRSPSYISSSESTPYSSNAPNNVDTVRSLSSAESEDYPQSPSLPARADNSHKTDWPDLMEHKQMSIYSTNMNNDLQPGIVPELLSCVMTSELAGQRSQVGDGVHRDNNDPHTIESNHWDYNDWVSRSRSRLPNIAELSDSPGSHSNQSIANSNCRDNAALTPGPIETGQVIEVVSRAQDKIYFSESKQPNCPCQTISGNGYHSNTPEHINDKHESESKPQSLNTGKKGSPPHGSTDQSAQSDGKSNLTEDSSTLVSSGSSQIQVLMSWRPDPRSPQNGQSDPLPRLDGE</sequence>
<dbReference type="InterPro" id="IPR018097">
    <property type="entry name" value="EGF_Ca-bd_CS"/>
</dbReference>
<dbReference type="SMART" id="SM00181">
    <property type="entry name" value="EGF"/>
    <property type="match status" value="6"/>
</dbReference>
<dbReference type="Pfam" id="PF00008">
    <property type="entry name" value="EGF"/>
    <property type="match status" value="3"/>
</dbReference>
<dbReference type="GO" id="GO:0070161">
    <property type="term" value="C:anchoring junction"/>
    <property type="evidence" value="ECO:0007669"/>
    <property type="project" value="UniProtKB-ARBA"/>
</dbReference>
<keyword evidence="7" id="KW-0130">Cell adhesion</keyword>
<feature type="domain" description="Cadherin" evidence="18">
    <location>
        <begin position="583"/>
        <end position="696"/>
    </location>
</feature>
<dbReference type="FunFam" id="2.60.40.60:FF:000053">
    <property type="entry name" value="FAT atypical cadherin 3"/>
    <property type="match status" value="1"/>
</dbReference>